<evidence type="ECO:0000256" key="3">
    <source>
        <dbReference type="ARBA" id="ARBA00022630"/>
    </source>
</evidence>
<protein>
    <submittedName>
        <fullName evidence="7">FAD dependent oxidoreductase</fullName>
    </submittedName>
</protein>
<dbReference type="SUPFAM" id="SSF51905">
    <property type="entry name" value="FAD/NAD(P)-binding domain"/>
    <property type="match status" value="1"/>
</dbReference>
<dbReference type="PANTHER" id="PTHR10961:SF46">
    <property type="entry name" value="PEROXISOMAL SARCOSINE OXIDASE"/>
    <property type="match status" value="1"/>
</dbReference>
<dbReference type="InterPro" id="IPR045170">
    <property type="entry name" value="MTOX"/>
</dbReference>
<name>A0A0B1TQH9_OESDE</name>
<accession>A0A0B1TQH9</accession>
<evidence type="ECO:0000256" key="5">
    <source>
        <dbReference type="ARBA" id="ARBA00023002"/>
    </source>
</evidence>
<dbReference type="GO" id="GO:0008115">
    <property type="term" value="F:sarcosine oxidase activity"/>
    <property type="evidence" value="ECO:0007669"/>
    <property type="project" value="TreeGrafter"/>
</dbReference>
<dbReference type="Gene3D" id="3.50.50.60">
    <property type="entry name" value="FAD/NAD(P)-binding domain"/>
    <property type="match status" value="1"/>
</dbReference>
<dbReference type="GO" id="GO:0050031">
    <property type="term" value="F:L-pipecolate oxidase activity"/>
    <property type="evidence" value="ECO:0007669"/>
    <property type="project" value="TreeGrafter"/>
</dbReference>
<dbReference type="GO" id="GO:0005777">
    <property type="term" value="C:peroxisome"/>
    <property type="evidence" value="ECO:0007669"/>
    <property type="project" value="TreeGrafter"/>
</dbReference>
<evidence type="ECO:0000313" key="8">
    <source>
        <dbReference type="Proteomes" id="UP000053660"/>
    </source>
</evidence>
<sequence>MEEVYDVVVIGAGIFGSCAAYHCQKRGLKTILVEQFELPHKNGSSHGLSRIIRYAHTEREYVPLVSDAYEQIAELEAKTGEALWKQTGLLWVSTPQEVASMSKILEGSNIEHETISGEEVAHYSVYESFFSLPTFTFP</sequence>
<dbReference type="InterPro" id="IPR006076">
    <property type="entry name" value="FAD-dep_OxRdtase"/>
</dbReference>
<dbReference type="GO" id="GO:0033514">
    <property type="term" value="P:L-lysine catabolic process to acetyl-CoA via L-pipecolate"/>
    <property type="evidence" value="ECO:0007669"/>
    <property type="project" value="TreeGrafter"/>
</dbReference>
<organism evidence="7 8">
    <name type="scientific">Oesophagostomum dentatum</name>
    <name type="common">Nodular worm</name>
    <dbReference type="NCBI Taxonomy" id="61180"/>
    <lineage>
        <taxon>Eukaryota</taxon>
        <taxon>Metazoa</taxon>
        <taxon>Ecdysozoa</taxon>
        <taxon>Nematoda</taxon>
        <taxon>Chromadorea</taxon>
        <taxon>Rhabditida</taxon>
        <taxon>Rhabditina</taxon>
        <taxon>Rhabditomorpha</taxon>
        <taxon>Strongyloidea</taxon>
        <taxon>Strongylidae</taxon>
        <taxon>Oesophagostomum</taxon>
    </lineage>
</organism>
<feature type="domain" description="FAD dependent oxidoreductase" evidence="6">
    <location>
        <begin position="6"/>
        <end position="121"/>
    </location>
</feature>
<evidence type="ECO:0000256" key="2">
    <source>
        <dbReference type="ARBA" id="ARBA00010989"/>
    </source>
</evidence>
<evidence type="ECO:0000313" key="7">
    <source>
        <dbReference type="EMBL" id="KHJ98072.1"/>
    </source>
</evidence>
<keyword evidence="8" id="KW-1185">Reference proteome</keyword>
<proteinExistence type="inferred from homology"/>
<comment type="similarity">
    <text evidence="2">Belongs to the MSOX/MTOX family.</text>
</comment>
<dbReference type="PANTHER" id="PTHR10961">
    <property type="entry name" value="PEROXISOMAL SARCOSINE OXIDASE"/>
    <property type="match status" value="1"/>
</dbReference>
<dbReference type="InterPro" id="IPR036188">
    <property type="entry name" value="FAD/NAD-bd_sf"/>
</dbReference>
<reference evidence="7 8" key="1">
    <citation type="submission" date="2014-03" db="EMBL/GenBank/DDBJ databases">
        <title>Draft genome of the hookworm Oesophagostomum dentatum.</title>
        <authorList>
            <person name="Mitreva M."/>
        </authorList>
    </citation>
    <scope>NUCLEOTIDE SEQUENCE [LARGE SCALE GENOMIC DNA]</scope>
    <source>
        <strain evidence="7 8">OD-Hann</strain>
    </source>
</reference>
<gene>
    <name evidence="7" type="ORF">OESDEN_01945</name>
</gene>
<dbReference type="Proteomes" id="UP000053660">
    <property type="component" value="Unassembled WGS sequence"/>
</dbReference>
<evidence type="ECO:0000256" key="4">
    <source>
        <dbReference type="ARBA" id="ARBA00022827"/>
    </source>
</evidence>
<dbReference type="OrthoDB" id="424974at2759"/>
<dbReference type="EMBL" id="KN549360">
    <property type="protein sequence ID" value="KHJ98072.1"/>
    <property type="molecule type" value="Genomic_DNA"/>
</dbReference>
<comment type="cofactor">
    <cofactor evidence="1">
        <name>FAD</name>
        <dbReference type="ChEBI" id="CHEBI:57692"/>
    </cofactor>
</comment>
<dbReference type="Pfam" id="PF01266">
    <property type="entry name" value="DAO"/>
    <property type="match status" value="1"/>
</dbReference>
<evidence type="ECO:0000256" key="1">
    <source>
        <dbReference type="ARBA" id="ARBA00001974"/>
    </source>
</evidence>
<keyword evidence="4" id="KW-0274">FAD</keyword>
<evidence type="ECO:0000259" key="6">
    <source>
        <dbReference type="Pfam" id="PF01266"/>
    </source>
</evidence>
<dbReference type="GO" id="GO:0050660">
    <property type="term" value="F:flavin adenine dinucleotide binding"/>
    <property type="evidence" value="ECO:0007669"/>
    <property type="project" value="InterPro"/>
</dbReference>
<dbReference type="AlphaFoldDB" id="A0A0B1TQH9"/>
<keyword evidence="5" id="KW-0560">Oxidoreductase</keyword>
<keyword evidence="3" id="KW-0285">Flavoprotein</keyword>